<dbReference type="AlphaFoldDB" id="A0A0F0KF43"/>
<comment type="caution">
    <text evidence="3">The sequence shown here is derived from an EMBL/GenBank/DDBJ whole genome shotgun (WGS) entry which is preliminary data.</text>
</comment>
<evidence type="ECO:0000256" key="2">
    <source>
        <dbReference type="HAMAP-Rule" id="MF_00048"/>
    </source>
</evidence>
<dbReference type="InterPro" id="IPR011335">
    <property type="entry name" value="Restrct_endonuc-II-like"/>
</dbReference>
<dbReference type="PANTHER" id="PTHR34039:SF1">
    <property type="entry name" value="UPF0102 PROTEIN YRAN"/>
    <property type="match status" value="1"/>
</dbReference>
<dbReference type="Proteomes" id="UP000033448">
    <property type="component" value="Unassembled WGS sequence"/>
</dbReference>
<gene>
    <name evidence="3" type="ORF">RL72_03518</name>
</gene>
<dbReference type="SUPFAM" id="SSF52980">
    <property type="entry name" value="Restriction endonuclease-like"/>
    <property type="match status" value="1"/>
</dbReference>
<dbReference type="NCBIfam" id="NF009150">
    <property type="entry name" value="PRK12497.1-3"/>
    <property type="match status" value="1"/>
</dbReference>
<dbReference type="PANTHER" id="PTHR34039">
    <property type="entry name" value="UPF0102 PROTEIN YRAN"/>
    <property type="match status" value="1"/>
</dbReference>
<dbReference type="InterPro" id="IPR003509">
    <property type="entry name" value="UPF0102_YraN-like"/>
</dbReference>
<keyword evidence="4" id="KW-1185">Reference proteome</keyword>
<protein>
    <recommendedName>
        <fullName evidence="2">UPF0102 protein RL72_03518</fullName>
    </recommendedName>
</protein>
<dbReference type="HAMAP" id="MF_00048">
    <property type="entry name" value="UPF0102"/>
    <property type="match status" value="1"/>
</dbReference>
<sequence length="120" mass="13742">MAAKDELGRAGEERAVAHLTRLGYRILDRNWRCDQGELDIVALHQDTLAFVEVKTRRTLDFGHPFEAIDASKRQRLWRLAHAWVQDHRRESLGRTLRVEAIGIVGADPAIGALEHLRDLR</sequence>
<organism evidence="3 4">
    <name type="scientific">Microbacterium azadirachtae</name>
    <dbReference type="NCBI Taxonomy" id="582680"/>
    <lineage>
        <taxon>Bacteria</taxon>
        <taxon>Bacillati</taxon>
        <taxon>Actinomycetota</taxon>
        <taxon>Actinomycetes</taxon>
        <taxon>Micrococcales</taxon>
        <taxon>Microbacteriaceae</taxon>
        <taxon>Microbacterium</taxon>
    </lineage>
</organism>
<accession>A0A0F0KF43</accession>
<dbReference type="Pfam" id="PF02021">
    <property type="entry name" value="UPF0102"/>
    <property type="match status" value="1"/>
</dbReference>
<dbReference type="EMBL" id="JYIT01000085">
    <property type="protein sequence ID" value="KJL19044.1"/>
    <property type="molecule type" value="Genomic_DNA"/>
</dbReference>
<name>A0A0F0KF43_9MICO</name>
<evidence type="ECO:0000313" key="4">
    <source>
        <dbReference type="Proteomes" id="UP000033448"/>
    </source>
</evidence>
<evidence type="ECO:0000256" key="1">
    <source>
        <dbReference type="ARBA" id="ARBA00006738"/>
    </source>
</evidence>
<dbReference type="GO" id="GO:0003676">
    <property type="term" value="F:nucleic acid binding"/>
    <property type="evidence" value="ECO:0007669"/>
    <property type="project" value="InterPro"/>
</dbReference>
<reference evidence="3 4" key="1">
    <citation type="submission" date="2015-02" db="EMBL/GenBank/DDBJ databases">
        <title>Draft genome sequences of ten Microbacterium spp. with emphasis on heavy metal contaminated environments.</title>
        <authorList>
            <person name="Corretto E."/>
        </authorList>
    </citation>
    <scope>NUCLEOTIDE SEQUENCE [LARGE SCALE GENOMIC DNA]</scope>
    <source>
        <strain evidence="3 4">DSM 23848</strain>
    </source>
</reference>
<dbReference type="InterPro" id="IPR011856">
    <property type="entry name" value="tRNA_endonuc-like_dom_sf"/>
</dbReference>
<dbReference type="Gene3D" id="3.40.1350.10">
    <property type="match status" value="1"/>
</dbReference>
<evidence type="ECO:0000313" key="3">
    <source>
        <dbReference type="EMBL" id="KJL19044.1"/>
    </source>
</evidence>
<comment type="similarity">
    <text evidence="1 2">Belongs to the UPF0102 family.</text>
</comment>
<proteinExistence type="inferred from homology"/>
<dbReference type="RefSeq" id="WP_045252130.1">
    <property type="nucleotide sequence ID" value="NZ_JYIT01000085.1"/>
</dbReference>
<dbReference type="NCBIfam" id="NF009154">
    <property type="entry name" value="PRK12497.3-3"/>
    <property type="match status" value="1"/>
</dbReference>
<dbReference type="PATRIC" id="fig|582680.7.peg.3575"/>
<dbReference type="CDD" id="cd20736">
    <property type="entry name" value="PoNe_Nuclease"/>
    <property type="match status" value="1"/>
</dbReference>
<dbReference type="OrthoDB" id="9794876at2"/>